<reference evidence="7 8" key="2">
    <citation type="submission" date="2009-02" db="EMBL/GenBank/DDBJ databases">
        <title>Draft genome sequence of Blautia hydrogenotrophica DSM 10507 (Ruminococcus hydrogenotrophicus DSM 10507).</title>
        <authorList>
            <person name="Sudarsanam P."/>
            <person name="Ley R."/>
            <person name="Guruge J."/>
            <person name="Turnbaugh P.J."/>
            <person name="Mahowald M."/>
            <person name="Liep D."/>
            <person name="Gordon J."/>
        </authorList>
    </citation>
    <scope>NUCLEOTIDE SEQUENCE [LARGE SCALE GENOMIC DNA]</scope>
    <source>
        <strain evidence="8">DSM 10507 / JCM 14656 / S5a33</strain>
    </source>
</reference>
<dbReference type="PROSITE" id="PS51257">
    <property type="entry name" value="PROKAR_LIPOPROTEIN"/>
    <property type="match status" value="1"/>
</dbReference>
<dbReference type="EMBL" id="ACBZ01000004">
    <property type="protein sequence ID" value="EEG50868.1"/>
    <property type="molecule type" value="Genomic_DNA"/>
</dbReference>
<keyword evidence="3 5" id="KW-0732">Signal</keyword>
<evidence type="ECO:0000313" key="8">
    <source>
        <dbReference type="Proteomes" id="UP000003100"/>
    </source>
</evidence>
<comment type="similarity">
    <text evidence="2">Belongs to the bacterial solute-binding protein 2 family.</text>
</comment>
<dbReference type="PANTHER" id="PTHR46847:SF1">
    <property type="entry name" value="D-ALLOSE-BINDING PERIPLASMIC PROTEIN-RELATED"/>
    <property type="match status" value="1"/>
</dbReference>
<evidence type="ECO:0000256" key="2">
    <source>
        <dbReference type="ARBA" id="ARBA00007639"/>
    </source>
</evidence>
<dbReference type="Gene3D" id="3.40.50.2300">
    <property type="match status" value="2"/>
</dbReference>
<sequence length="344" mass="37181">MKKRILAMVLSTALVAGTLLGCGSSGDSSAQTDENAGSAKTEDTESDEEGWTVGVATPNNAVPFFARLNAGMEETAEKYNITLKIQDANDDTNTQVNQVETFIQQGVDMIIMMPTQLESLIPAAKKVNDAGIPFMTVNRMLSAESAKDVGVDMITYVGADDYSGGQKQGELLAQLLGDSGKVVLIQGTLGTSMCTQRQAGLEDYLAENAPGIEIVDMQASNQDQTQAITVMQNFLTKYAEGEIDAVVAQDPYSAIGACDAIKDAGRTELYEKVIGFDYPEEVKDYISQGLMYGSVIQAPYDQGVLAMETVYQYFTEGSDGIEENTFTELPIVYKDNVDEYDPAW</sequence>
<dbReference type="GO" id="GO:0030246">
    <property type="term" value="F:carbohydrate binding"/>
    <property type="evidence" value="ECO:0007669"/>
    <property type="project" value="UniProtKB-ARBA"/>
</dbReference>
<dbReference type="RefSeq" id="WP_005944884.1">
    <property type="nucleotide sequence ID" value="NZ_CP136423.1"/>
</dbReference>
<dbReference type="GO" id="GO:0030313">
    <property type="term" value="C:cell envelope"/>
    <property type="evidence" value="ECO:0007669"/>
    <property type="project" value="UniProtKB-SubCell"/>
</dbReference>
<dbReference type="SUPFAM" id="SSF53822">
    <property type="entry name" value="Periplasmic binding protein-like I"/>
    <property type="match status" value="1"/>
</dbReference>
<feature type="compositionally biased region" description="Polar residues" evidence="4">
    <location>
        <begin position="25"/>
        <end position="35"/>
    </location>
</feature>
<dbReference type="PANTHER" id="PTHR46847">
    <property type="entry name" value="D-ALLOSE-BINDING PERIPLASMIC PROTEIN-RELATED"/>
    <property type="match status" value="1"/>
</dbReference>
<proteinExistence type="inferred from homology"/>
<dbReference type="InterPro" id="IPR028082">
    <property type="entry name" value="Peripla_BP_I"/>
</dbReference>
<evidence type="ECO:0000256" key="5">
    <source>
        <dbReference type="SAM" id="SignalP"/>
    </source>
</evidence>
<dbReference type="Proteomes" id="UP000003100">
    <property type="component" value="Unassembled WGS sequence"/>
</dbReference>
<comment type="subcellular location">
    <subcellularLocation>
        <location evidence="1">Cell envelope</location>
    </subcellularLocation>
</comment>
<feature type="chain" id="PRO_5002896956" description="Periplasmic binding protein domain-containing protein" evidence="5">
    <location>
        <begin position="31"/>
        <end position="344"/>
    </location>
</feature>
<reference evidence="7 8" key="1">
    <citation type="submission" date="2009-01" db="EMBL/GenBank/DDBJ databases">
        <authorList>
            <person name="Fulton L."/>
            <person name="Clifton S."/>
            <person name="Fulton B."/>
            <person name="Xu J."/>
            <person name="Minx P."/>
            <person name="Pepin K.H."/>
            <person name="Johnson M."/>
            <person name="Bhonagiri V."/>
            <person name="Nash W.E."/>
            <person name="Mardis E.R."/>
            <person name="Wilson R.K."/>
        </authorList>
    </citation>
    <scope>NUCLEOTIDE SEQUENCE [LARGE SCALE GENOMIC DNA]</scope>
    <source>
        <strain evidence="8">DSM 10507 / JCM 14656 / S5a33</strain>
    </source>
</reference>
<protein>
    <recommendedName>
        <fullName evidence="6">Periplasmic binding protein domain-containing protein</fullName>
    </recommendedName>
</protein>
<comment type="caution">
    <text evidence="7">The sequence shown here is derived from an EMBL/GenBank/DDBJ whole genome shotgun (WGS) entry which is preliminary data.</text>
</comment>
<dbReference type="Pfam" id="PF13407">
    <property type="entry name" value="Peripla_BP_4"/>
    <property type="match status" value="1"/>
</dbReference>
<dbReference type="GeneID" id="86821446"/>
<dbReference type="eggNOG" id="COG1879">
    <property type="taxonomic scope" value="Bacteria"/>
</dbReference>
<dbReference type="PATRIC" id="fig|476272.21.peg.3167"/>
<evidence type="ECO:0000256" key="4">
    <source>
        <dbReference type="SAM" id="MobiDB-lite"/>
    </source>
</evidence>
<dbReference type="InterPro" id="IPR025997">
    <property type="entry name" value="SBP_2_dom"/>
</dbReference>
<feature type="region of interest" description="Disordered" evidence="4">
    <location>
        <begin position="24"/>
        <end position="53"/>
    </location>
</feature>
<name>C0CH49_BLAHS</name>
<feature type="domain" description="Periplasmic binding protein" evidence="6">
    <location>
        <begin position="53"/>
        <end position="314"/>
    </location>
</feature>
<evidence type="ECO:0000313" key="7">
    <source>
        <dbReference type="EMBL" id="EEG50868.1"/>
    </source>
</evidence>
<gene>
    <name evidence="7" type="ORF">RUMHYD_00162</name>
</gene>
<keyword evidence="8" id="KW-1185">Reference proteome</keyword>
<dbReference type="AlphaFoldDB" id="C0CH49"/>
<feature type="signal peptide" evidence="5">
    <location>
        <begin position="1"/>
        <end position="30"/>
    </location>
</feature>
<evidence type="ECO:0000259" key="6">
    <source>
        <dbReference type="Pfam" id="PF13407"/>
    </source>
</evidence>
<dbReference type="HOGENOM" id="CLU_037628_3_2_9"/>
<dbReference type="CDD" id="cd01536">
    <property type="entry name" value="PBP1_ABC_sugar_binding-like"/>
    <property type="match status" value="1"/>
</dbReference>
<organism evidence="7 8">
    <name type="scientific">Blautia hydrogenotrophica (strain DSM 10507 / JCM 14656 / S5a33)</name>
    <name type="common">Ruminococcus hydrogenotrophicus</name>
    <dbReference type="NCBI Taxonomy" id="476272"/>
    <lineage>
        <taxon>Bacteria</taxon>
        <taxon>Bacillati</taxon>
        <taxon>Bacillota</taxon>
        <taxon>Clostridia</taxon>
        <taxon>Lachnospirales</taxon>
        <taxon>Lachnospiraceae</taxon>
        <taxon>Blautia</taxon>
    </lineage>
</organism>
<accession>C0CH49</accession>
<evidence type="ECO:0000256" key="1">
    <source>
        <dbReference type="ARBA" id="ARBA00004196"/>
    </source>
</evidence>
<evidence type="ECO:0000256" key="3">
    <source>
        <dbReference type="ARBA" id="ARBA00022729"/>
    </source>
</evidence>